<keyword evidence="1" id="KW-0812">Transmembrane</keyword>
<dbReference type="Proteomes" id="UP000828390">
    <property type="component" value="Unassembled WGS sequence"/>
</dbReference>
<evidence type="ECO:0000256" key="1">
    <source>
        <dbReference type="SAM" id="Phobius"/>
    </source>
</evidence>
<keyword evidence="3" id="KW-1185">Reference proteome</keyword>
<evidence type="ECO:0000313" key="2">
    <source>
        <dbReference type="EMBL" id="KAH3804117.1"/>
    </source>
</evidence>
<sequence length="119" mass="13391">MDNDILQEDLSISGVSVSPARHNKRCRNFLCVFILFSIITVAAAAIGAAIYLTYDHQDVSSYNNTNNNQHHHADHIDWDLHHDDQAYLTEKFCDLMKALLASVDFPVRIGIESCTTSLK</sequence>
<proteinExistence type="predicted"/>
<reference evidence="2" key="1">
    <citation type="journal article" date="2019" name="bioRxiv">
        <title>The Genome of the Zebra Mussel, Dreissena polymorpha: A Resource for Invasive Species Research.</title>
        <authorList>
            <person name="McCartney M.A."/>
            <person name="Auch B."/>
            <person name="Kono T."/>
            <person name="Mallez S."/>
            <person name="Zhang Y."/>
            <person name="Obille A."/>
            <person name="Becker A."/>
            <person name="Abrahante J.E."/>
            <person name="Garbe J."/>
            <person name="Badalamenti J.P."/>
            <person name="Herman A."/>
            <person name="Mangelson H."/>
            <person name="Liachko I."/>
            <person name="Sullivan S."/>
            <person name="Sone E.D."/>
            <person name="Koren S."/>
            <person name="Silverstein K.A.T."/>
            <person name="Beckman K.B."/>
            <person name="Gohl D.M."/>
        </authorList>
    </citation>
    <scope>NUCLEOTIDE SEQUENCE</scope>
    <source>
        <strain evidence="2">Duluth1</strain>
        <tissue evidence="2">Whole animal</tissue>
    </source>
</reference>
<dbReference type="EMBL" id="JAIWYP010000006">
    <property type="protein sequence ID" value="KAH3804117.1"/>
    <property type="molecule type" value="Genomic_DNA"/>
</dbReference>
<keyword evidence="1" id="KW-1133">Transmembrane helix</keyword>
<protein>
    <submittedName>
        <fullName evidence="2">Uncharacterized protein</fullName>
    </submittedName>
</protein>
<evidence type="ECO:0000313" key="3">
    <source>
        <dbReference type="Proteomes" id="UP000828390"/>
    </source>
</evidence>
<feature type="transmembrane region" description="Helical" evidence="1">
    <location>
        <begin position="29"/>
        <end position="54"/>
    </location>
</feature>
<gene>
    <name evidence="2" type="ORF">DPMN_132399</name>
</gene>
<keyword evidence="1" id="KW-0472">Membrane</keyword>
<reference evidence="2" key="2">
    <citation type="submission" date="2020-11" db="EMBL/GenBank/DDBJ databases">
        <authorList>
            <person name="McCartney M.A."/>
            <person name="Auch B."/>
            <person name="Kono T."/>
            <person name="Mallez S."/>
            <person name="Becker A."/>
            <person name="Gohl D.M."/>
            <person name="Silverstein K.A.T."/>
            <person name="Koren S."/>
            <person name="Bechman K.B."/>
            <person name="Herman A."/>
            <person name="Abrahante J.E."/>
            <person name="Garbe J."/>
        </authorList>
    </citation>
    <scope>NUCLEOTIDE SEQUENCE</scope>
    <source>
        <strain evidence="2">Duluth1</strain>
        <tissue evidence="2">Whole animal</tissue>
    </source>
</reference>
<accession>A0A9D4FTA3</accession>
<comment type="caution">
    <text evidence="2">The sequence shown here is derived from an EMBL/GenBank/DDBJ whole genome shotgun (WGS) entry which is preliminary data.</text>
</comment>
<dbReference type="AlphaFoldDB" id="A0A9D4FTA3"/>
<organism evidence="2 3">
    <name type="scientific">Dreissena polymorpha</name>
    <name type="common">Zebra mussel</name>
    <name type="synonym">Mytilus polymorpha</name>
    <dbReference type="NCBI Taxonomy" id="45954"/>
    <lineage>
        <taxon>Eukaryota</taxon>
        <taxon>Metazoa</taxon>
        <taxon>Spiralia</taxon>
        <taxon>Lophotrochozoa</taxon>
        <taxon>Mollusca</taxon>
        <taxon>Bivalvia</taxon>
        <taxon>Autobranchia</taxon>
        <taxon>Heteroconchia</taxon>
        <taxon>Euheterodonta</taxon>
        <taxon>Imparidentia</taxon>
        <taxon>Neoheterodontei</taxon>
        <taxon>Myida</taxon>
        <taxon>Dreissenoidea</taxon>
        <taxon>Dreissenidae</taxon>
        <taxon>Dreissena</taxon>
    </lineage>
</organism>
<name>A0A9D4FTA3_DREPO</name>